<gene>
    <name evidence="3" type="ORF">DQ384_32320</name>
</gene>
<dbReference type="SUPFAM" id="SSF56281">
    <property type="entry name" value="Metallo-hydrolase/oxidoreductase"/>
    <property type="match status" value="1"/>
</dbReference>
<evidence type="ECO:0000256" key="1">
    <source>
        <dbReference type="SAM" id="MobiDB-lite"/>
    </source>
</evidence>
<dbReference type="Pfam" id="PF00753">
    <property type="entry name" value="Lactamase_B"/>
    <property type="match status" value="1"/>
</dbReference>
<accession>A0A367F5T2</accession>
<dbReference type="InterPro" id="IPR036866">
    <property type="entry name" value="RibonucZ/Hydroxyglut_hydro"/>
</dbReference>
<protein>
    <submittedName>
        <fullName evidence="3">MBL fold metallo-hydrolase</fullName>
    </submittedName>
</protein>
<keyword evidence="3" id="KW-0378">Hydrolase</keyword>
<dbReference type="AlphaFoldDB" id="A0A367F5T2"/>
<sequence>MGRWAEVADRVWVRRHEELDLSLGLVAGERACLVVDTGADEVQGAGFAAAVRELTDLPWSVVLTHAHFDHSFGTAAFGGCPVWAHPGCRADLAGHAETQRSHWAEYYRARGRPEAAARLAAARVVLPDRPVEDVAEIDLGGRVVRLAHPGPGHTGHDLMVDVSDSGVLFAGDLVEQGAPPSFGDAFPGAWPSALDRILASGARTVVPGHGEPVDAAFVARQRAELAQVAALCLAVTRGEIAADEALARSPYPAEFTSDALRRAAAGPAPRPPGRDRS</sequence>
<dbReference type="EMBL" id="QOIL01000023">
    <property type="protein sequence ID" value="RCG25037.1"/>
    <property type="molecule type" value="Genomic_DNA"/>
</dbReference>
<dbReference type="CDD" id="cd16282">
    <property type="entry name" value="metallo-hydrolase-like_MBL-fold"/>
    <property type="match status" value="1"/>
</dbReference>
<feature type="domain" description="Metallo-beta-lactamase" evidence="2">
    <location>
        <begin position="20"/>
        <end position="209"/>
    </location>
</feature>
<dbReference type="InterPro" id="IPR001279">
    <property type="entry name" value="Metallo-B-lactamas"/>
</dbReference>
<evidence type="ECO:0000259" key="2">
    <source>
        <dbReference type="SMART" id="SM00849"/>
    </source>
</evidence>
<keyword evidence="4" id="KW-1185">Reference proteome</keyword>
<dbReference type="Gene3D" id="3.60.15.10">
    <property type="entry name" value="Ribonuclease Z/Hydroxyacylglutathione hydrolase-like"/>
    <property type="match status" value="1"/>
</dbReference>
<feature type="region of interest" description="Disordered" evidence="1">
    <location>
        <begin position="258"/>
        <end position="277"/>
    </location>
</feature>
<dbReference type="RefSeq" id="WP_114032667.1">
    <property type="nucleotide sequence ID" value="NZ_QOIL01000023.1"/>
</dbReference>
<dbReference type="OrthoDB" id="2273115at2"/>
<organism evidence="3 4">
    <name type="scientific">Sphaerisporangium album</name>
    <dbReference type="NCBI Taxonomy" id="509200"/>
    <lineage>
        <taxon>Bacteria</taxon>
        <taxon>Bacillati</taxon>
        <taxon>Actinomycetota</taxon>
        <taxon>Actinomycetes</taxon>
        <taxon>Streptosporangiales</taxon>
        <taxon>Streptosporangiaceae</taxon>
        <taxon>Sphaerisporangium</taxon>
    </lineage>
</organism>
<dbReference type="GO" id="GO:0016787">
    <property type="term" value="F:hydrolase activity"/>
    <property type="evidence" value="ECO:0007669"/>
    <property type="project" value="UniProtKB-KW"/>
</dbReference>
<evidence type="ECO:0000313" key="4">
    <source>
        <dbReference type="Proteomes" id="UP000253094"/>
    </source>
</evidence>
<proteinExistence type="predicted"/>
<dbReference type="InterPro" id="IPR050855">
    <property type="entry name" value="NDM-1-like"/>
</dbReference>
<name>A0A367F5T2_9ACTN</name>
<dbReference type="PANTHER" id="PTHR42951:SF4">
    <property type="entry name" value="ACYL-COENZYME A THIOESTERASE MBLAC2"/>
    <property type="match status" value="1"/>
</dbReference>
<evidence type="ECO:0000313" key="3">
    <source>
        <dbReference type="EMBL" id="RCG25037.1"/>
    </source>
</evidence>
<dbReference type="SMART" id="SM00849">
    <property type="entry name" value="Lactamase_B"/>
    <property type="match status" value="1"/>
</dbReference>
<dbReference type="PANTHER" id="PTHR42951">
    <property type="entry name" value="METALLO-BETA-LACTAMASE DOMAIN-CONTAINING"/>
    <property type="match status" value="1"/>
</dbReference>
<comment type="caution">
    <text evidence="3">The sequence shown here is derived from an EMBL/GenBank/DDBJ whole genome shotgun (WGS) entry which is preliminary data.</text>
</comment>
<reference evidence="3 4" key="1">
    <citation type="submission" date="2018-06" db="EMBL/GenBank/DDBJ databases">
        <title>Sphaerisporangium craniellae sp. nov., isolated from a marine sponge in the South China Sea.</title>
        <authorList>
            <person name="Li L."/>
        </authorList>
    </citation>
    <scope>NUCLEOTIDE SEQUENCE [LARGE SCALE GENOMIC DNA]</scope>
    <source>
        <strain evidence="3 4">CCTCC AA 208026</strain>
    </source>
</reference>
<dbReference type="Proteomes" id="UP000253094">
    <property type="component" value="Unassembled WGS sequence"/>
</dbReference>